<accession>A0A0F9GB06</accession>
<name>A0A0F9GB06_9ZZZZ</name>
<feature type="compositionally biased region" description="Basic and acidic residues" evidence="1">
    <location>
        <begin position="32"/>
        <end position="65"/>
    </location>
</feature>
<gene>
    <name evidence="2" type="ORF">LCGC14_2206560</name>
</gene>
<dbReference type="AlphaFoldDB" id="A0A0F9GB06"/>
<evidence type="ECO:0008006" key="3">
    <source>
        <dbReference type="Google" id="ProtNLM"/>
    </source>
</evidence>
<evidence type="ECO:0000313" key="2">
    <source>
        <dbReference type="EMBL" id="KKL60317.1"/>
    </source>
</evidence>
<comment type="caution">
    <text evidence="2">The sequence shown here is derived from an EMBL/GenBank/DDBJ whole genome shotgun (WGS) entry which is preliminary data.</text>
</comment>
<dbReference type="EMBL" id="LAZR01029191">
    <property type="protein sequence ID" value="KKL60317.1"/>
    <property type="molecule type" value="Genomic_DNA"/>
</dbReference>
<dbReference type="PROSITE" id="PS51257">
    <property type="entry name" value="PROKAR_LIPOPROTEIN"/>
    <property type="match status" value="1"/>
</dbReference>
<sequence length="65" mass="7099">MTKLVISIFFALFISGCAAKQIYIPVPQEPKNGTEETKPEKSTDDEAAGKAAAEEFLKTNPPEEK</sequence>
<evidence type="ECO:0000256" key="1">
    <source>
        <dbReference type="SAM" id="MobiDB-lite"/>
    </source>
</evidence>
<organism evidence="2">
    <name type="scientific">marine sediment metagenome</name>
    <dbReference type="NCBI Taxonomy" id="412755"/>
    <lineage>
        <taxon>unclassified sequences</taxon>
        <taxon>metagenomes</taxon>
        <taxon>ecological metagenomes</taxon>
    </lineage>
</organism>
<reference evidence="2" key="1">
    <citation type="journal article" date="2015" name="Nature">
        <title>Complex archaea that bridge the gap between prokaryotes and eukaryotes.</title>
        <authorList>
            <person name="Spang A."/>
            <person name="Saw J.H."/>
            <person name="Jorgensen S.L."/>
            <person name="Zaremba-Niedzwiedzka K."/>
            <person name="Martijn J."/>
            <person name="Lind A.E."/>
            <person name="van Eijk R."/>
            <person name="Schleper C."/>
            <person name="Guy L."/>
            <person name="Ettema T.J."/>
        </authorList>
    </citation>
    <scope>NUCLEOTIDE SEQUENCE</scope>
</reference>
<protein>
    <recommendedName>
        <fullName evidence="3">Lipoprotein</fullName>
    </recommendedName>
</protein>
<feature type="region of interest" description="Disordered" evidence="1">
    <location>
        <begin position="27"/>
        <end position="65"/>
    </location>
</feature>
<proteinExistence type="predicted"/>